<protein>
    <submittedName>
        <fullName evidence="1">Uncharacterized protein</fullName>
    </submittedName>
</protein>
<dbReference type="OrthoDB" id="541052at2759"/>
<comment type="caution">
    <text evidence="1">The sequence shown here is derived from an EMBL/GenBank/DDBJ whole genome shotgun (WGS) entry which is preliminary data.</text>
</comment>
<name>A0A139I428_9PEZI</name>
<evidence type="ECO:0000313" key="1">
    <source>
        <dbReference type="EMBL" id="KXT09496.1"/>
    </source>
</evidence>
<accession>A0A139I428</accession>
<gene>
    <name evidence="1" type="ORF">AC579_8005</name>
</gene>
<keyword evidence="2" id="KW-1185">Reference proteome</keyword>
<reference evidence="1 2" key="1">
    <citation type="submission" date="2015-07" db="EMBL/GenBank/DDBJ databases">
        <title>Comparative genomics of the Sigatoka disease complex on banana suggests a link between parallel evolutionary changes in Pseudocercospora fijiensis and Pseudocercospora eumusae and increased virulence on the banana host.</title>
        <authorList>
            <person name="Chang T.-C."/>
            <person name="Salvucci A."/>
            <person name="Crous P.W."/>
            <person name="Stergiopoulos I."/>
        </authorList>
    </citation>
    <scope>NUCLEOTIDE SEQUENCE [LARGE SCALE GENOMIC DNA]</scope>
    <source>
        <strain evidence="1 2">CBS 116634</strain>
    </source>
</reference>
<dbReference type="EMBL" id="LFZO01000336">
    <property type="protein sequence ID" value="KXT09496.1"/>
    <property type="molecule type" value="Genomic_DNA"/>
</dbReference>
<dbReference type="Proteomes" id="UP000073492">
    <property type="component" value="Unassembled WGS sequence"/>
</dbReference>
<sequence>MNVGLQHDLIECALTPTSWNTSIKFCSANDPALRRRKAVTIIPVLFFAAPYHTDWSRIGIRPTDPEPTDQDRGPKKIHQIRSLNSILGVFSRGAFLALQGFKIIL</sequence>
<dbReference type="AlphaFoldDB" id="A0A139I428"/>
<evidence type="ECO:0000313" key="2">
    <source>
        <dbReference type="Proteomes" id="UP000073492"/>
    </source>
</evidence>
<proteinExistence type="predicted"/>
<organism evidence="1 2">
    <name type="scientific">Pseudocercospora musae</name>
    <dbReference type="NCBI Taxonomy" id="113226"/>
    <lineage>
        <taxon>Eukaryota</taxon>
        <taxon>Fungi</taxon>
        <taxon>Dikarya</taxon>
        <taxon>Ascomycota</taxon>
        <taxon>Pezizomycotina</taxon>
        <taxon>Dothideomycetes</taxon>
        <taxon>Dothideomycetidae</taxon>
        <taxon>Mycosphaerellales</taxon>
        <taxon>Mycosphaerellaceae</taxon>
        <taxon>Pseudocercospora</taxon>
    </lineage>
</organism>